<dbReference type="Pfam" id="PF13564">
    <property type="entry name" value="DoxX_2"/>
    <property type="match status" value="1"/>
</dbReference>
<evidence type="ECO:0000256" key="2">
    <source>
        <dbReference type="ARBA" id="ARBA00022692"/>
    </source>
</evidence>
<dbReference type="PATRIC" id="fig|1441923.3.peg.5728"/>
<comment type="caution">
    <text evidence="6">The sequence shown here is derived from an EMBL/GenBank/DDBJ whole genome shotgun (WGS) entry which is preliminary data.</text>
</comment>
<comment type="subcellular location">
    <subcellularLocation>
        <location evidence="1">Membrane</location>
        <topology evidence="1">Multi-pass membrane protein</topology>
    </subcellularLocation>
</comment>
<reference evidence="7" key="2">
    <citation type="submission" date="2015-01" db="EMBL/GenBank/DDBJ databases">
        <title>Draft genome sequence of potential hydrocarbon metabolising strain of Rhodococcus rhodochrous.</title>
        <authorList>
            <person name="Aggarwal R.K."/>
            <person name="Dawar C."/>
        </authorList>
    </citation>
    <scope>NUCLEOTIDE SEQUENCE [LARGE SCALE GENOMIC DNA]</scope>
    <source>
        <strain evidence="7">KG-21</strain>
    </source>
</reference>
<evidence type="ECO:0000256" key="3">
    <source>
        <dbReference type="ARBA" id="ARBA00022989"/>
    </source>
</evidence>
<proteinExistence type="predicted"/>
<evidence type="ECO:0000256" key="1">
    <source>
        <dbReference type="ARBA" id="ARBA00004141"/>
    </source>
</evidence>
<evidence type="ECO:0000313" key="6">
    <source>
        <dbReference type="EMBL" id="KOS53302.1"/>
    </source>
</evidence>
<sequence length="119" mass="11722">MATIAGVLAGILAVTFSAIGAAKVAAIASMRERAAHLGFDIGTYRRIGVVELAGALGLLAGWVIPGIGAAAAGGLMLLLAGAVVTHARSGDTVEDMYPALILGAAAAVSLILYAFEASS</sequence>
<name>A0A0M8PID7_RHORH</name>
<keyword evidence="2 5" id="KW-0812">Transmembrane</keyword>
<dbReference type="InterPro" id="IPR032808">
    <property type="entry name" value="DoxX"/>
</dbReference>
<gene>
    <name evidence="6" type="ORF">Z051_26310</name>
</gene>
<evidence type="ECO:0000256" key="4">
    <source>
        <dbReference type="ARBA" id="ARBA00023136"/>
    </source>
</evidence>
<reference evidence="6 7" key="1">
    <citation type="journal article" date="2015" name="Genome Announc.">
        <title>Draft Genome Sequence of Rhodococcus rhodochrous Strain KG-21, a Soil Isolate from Oil Fields of Krishna-Godavari Basin, India.</title>
        <authorList>
            <person name="Dawar C."/>
            <person name="Aggarwal R.K."/>
        </authorList>
    </citation>
    <scope>NUCLEOTIDE SEQUENCE [LARGE SCALE GENOMIC DNA]</scope>
    <source>
        <strain evidence="6 7">KG-21</strain>
    </source>
</reference>
<evidence type="ECO:0000256" key="5">
    <source>
        <dbReference type="SAM" id="Phobius"/>
    </source>
</evidence>
<evidence type="ECO:0000313" key="7">
    <source>
        <dbReference type="Proteomes" id="UP000037712"/>
    </source>
</evidence>
<keyword evidence="4 5" id="KW-0472">Membrane</keyword>
<keyword evidence="3 5" id="KW-1133">Transmembrane helix</keyword>
<organism evidence="6 7">
    <name type="scientific">Rhodococcus rhodochrous KG-21</name>
    <dbReference type="NCBI Taxonomy" id="1441923"/>
    <lineage>
        <taxon>Bacteria</taxon>
        <taxon>Bacillati</taxon>
        <taxon>Actinomycetota</taxon>
        <taxon>Actinomycetes</taxon>
        <taxon>Mycobacteriales</taxon>
        <taxon>Nocardiaceae</taxon>
        <taxon>Rhodococcus</taxon>
    </lineage>
</organism>
<feature type="transmembrane region" description="Helical" evidence="5">
    <location>
        <begin position="62"/>
        <end position="84"/>
    </location>
</feature>
<protein>
    <submittedName>
        <fullName evidence="6">Invasion protein</fullName>
    </submittedName>
</protein>
<dbReference type="GO" id="GO:0016020">
    <property type="term" value="C:membrane"/>
    <property type="evidence" value="ECO:0007669"/>
    <property type="project" value="UniProtKB-SubCell"/>
</dbReference>
<dbReference type="Proteomes" id="UP000037712">
    <property type="component" value="Unassembled WGS sequence"/>
</dbReference>
<dbReference type="EMBL" id="AZYO01000133">
    <property type="protein sequence ID" value="KOS53302.1"/>
    <property type="molecule type" value="Genomic_DNA"/>
</dbReference>
<accession>A0A0M8PID7</accession>
<dbReference type="AlphaFoldDB" id="A0A0M8PID7"/>
<feature type="transmembrane region" description="Helical" evidence="5">
    <location>
        <begin position="96"/>
        <end position="115"/>
    </location>
</feature>